<dbReference type="AlphaFoldDB" id="A0AAE3JQY7"/>
<name>A0AAE3JQY7_9FLAO</name>
<evidence type="ECO:0000313" key="3">
    <source>
        <dbReference type="EMBL" id="MCF7569650.1"/>
    </source>
</evidence>
<accession>A0AAE3JQY7</accession>
<dbReference type="SUPFAM" id="SSF56300">
    <property type="entry name" value="Metallo-dependent phosphatases"/>
    <property type="match status" value="1"/>
</dbReference>
<dbReference type="Proteomes" id="UP001199795">
    <property type="component" value="Unassembled WGS sequence"/>
</dbReference>
<keyword evidence="1" id="KW-0732">Signal</keyword>
<keyword evidence="4" id="KW-1185">Reference proteome</keyword>
<dbReference type="PANTHER" id="PTHR43606">
    <property type="entry name" value="PHOSPHATASE, PUTATIVE (AFU_ORTHOLOGUE AFUA_6G08710)-RELATED"/>
    <property type="match status" value="1"/>
</dbReference>
<feature type="chain" id="PRO_5041959827" evidence="1">
    <location>
        <begin position="20"/>
        <end position="471"/>
    </location>
</feature>
<evidence type="ECO:0000313" key="4">
    <source>
        <dbReference type="Proteomes" id="UP001199795"/>
    </source>
</evidence>
<reference evidence="3" key="1">
    <citation type="submission" date="2022-01" db="EMBL/GenBank/DDBJ databases">
        <title>Draft genome sequence of Sabulilitoribacter arenilitoris KCTC 52401.</title>
        <authorList>
            <person name="Oh J.-S."/>
        </authorList>
    </citation>
    <scope>NUCLEOTIDE SEQUENCE</scope>
    <source>
        <strain evidence="3">HMF6543</strain>
    </source>
</reference>
<protein>
    <submittedName>
        <fullName evidence="3">Alkaline phosphatase D family protein</fullName>
    </submittedName>
</protein>
<dbReference type="EMBL" id="JAKKDU010000027">
    <property type="protein sequence ID" value="MCF7569650.1"/>
    <property type="molecule type" value="Genomic_DNA"/>
</dbReference>
<evidence type="ECO:0000259" key="2">
    <source>
        <dbReference type="Pfam" id="PF09423"/>
    </source>
</evidence>
<gene>
    <name evidence="3" type="ORF">L3X37_14985</name>
</gene>
<dbReference type="RefSeq" id="WP_237240977.1">
    <property type="nucleotide sequence ID" value="NZ_JAKKDU010000027.1"/>
</dbReference>
<dbReference type="PANTHER" id="PTHR43606:SF1">
    <property type="entry name" value="PHOD-LIKE PHOSPHATASE METALLOPHOSPHATASE DOMAIN-CONTAINING PROTEIN"/>
    <property type="match status" value="1"/>
</dbReference>
<comment type="caution">
    <text evidence="3">The sequence shown here is derived from an EMBL/GenBank/DDBJ whole genome shotgun (WGS) entry which is preliminary data.</text>
</comment>
<dbReference type="InterPro" id="IPR052900">
    <property type="entry name" value="Phospholipid_Metab_Enz"/>
</dbReference>
<sequence length="471" mass="54674">MRYLIITVLLFQVSFYLNAQNTDSVYFTTGFKIGEVTNSSAIILTRLCATPEPVKVWHERKESVFRNPINFNNDMPVQKMEGSVPGSTGQVKITMNTKDTLISTDWKYVSSYKDFTIKNKFESLIANTSYSITIQGRKNPESPITEIKGQFRTPPLDDQITPVFFTSSTCQYYWSFDDPLRGFKIYDSMQKLNPLFHCQTGDYVYYDKPGPMAYNLELARHKWHAMNSWPSLLDFYVKTPLYIQKDDHDLLRDDAGPNSLPLGELTYEDGLSIWQEQVPIINTPYRTFRWGKDLQIWLVEGREFRSDNKAPDGKDKTIWGKEQIIWFKKTIESSDATFKILVSPTPVVGPDRSQGKFDNHSNASFQTEGIWLRKYLANHNVFVINGDRHWQYVSVDSETGLWEFSQGPVSDFHAQGWDENDTRPEHKFLRVKGGFLGVKVYRQKDQAIIEFIHYDTDGNEVNKEIIKNTRW</sequence>
<dbReference type="InterPro" id="IPR018946">
    <property type="entry name" value="PhoD-like_MPP"/>
</dbReference>
<dbReference type="Gene3D" id="3.60.21.70">
    <property type="entry name" value="PhoD-like phosphatase"/>
    <property type="match status" value="1"/>
</dbReference>
<organism evidence="3 4">
    <name type="scientific">Wocania arenilitoris</name>
    <dbReference type="NCBI Taxonomy" id="2044858"/>
    <lineage>
        <taxon>Bacteria</taxon>
        <taxon>Pseudomonadati</taxon>
        <taxon>Bacteroidota</taxon>
        <taxon>Flavobacteriia</taxon>
        <taxon>Flavobacteriales</taxon>
        <taxon>Flavobacteriaceae</taxon>
        <taxon>Wocania</taxon>
    </lineage>
</organism>
<dbReference type="InterPro" id="IPR029052">
    <property type="entry name" value="Metallo-depent_PP-like"/>
</dbReference>
<dbReference type="Pfam" id="PF09423">
    <property type="entry name" value="PhoD"/>
    <property type="match status" value="1"/>
</dbReference>
<feature type="signal peptide" evidence="1">
    <location>
        <begin position="1"/>
        <end position="19"/>
    </location>
</feature>
<evidence type="ECO:0000256" key="1">
    <source>
        <dbReference type="SAM" id="SignalP"/>
    </source>
</evidence>
<dbReference type="InterPro" id="IPR038607">
    <property type="entry name" value="PhoD-like_sf"/>
</dbReference>
<feature type="domain" description="PhoD-like phosphatase metallophosphatase" evidence="2">
    <location>
        <begin position="168"/>
        <end position="415"/>
    </location>
</feature>
<proteinExistence type="predicted"/>